<accession>B4CYX0</accession>
<dbReference type="RefSeq" id="WP_006979184.1">
    <property type="nucleotide sequence ID" value="NZ_ABVL01000004.1"/>
</dbReference>
<dbReference type="InParanoid" id="B4CYX0"/>
<dbReference type="Proteomes" id="UP000005824">
    <property type="component" value="Unassembled WGS sequence"/>
</dbReference>
<reference evidence="2 3" key="1">
    <citation type="journal article" date="2011" name="J. Bacteriol.">
        <title>Genome sequence of Chthoniobacter flavus Ellin428, an aerobic heterotrophic soil bacterium.</title>
        <authorList>
            <person name="Kant R."/>
            <person name="van Passel M.W."/>
            <person name="Palva A."/>
            <person name="Lucas S."/>
            <person name="Lapidus A."/>
            <person name="Glavina Del Rio T."/>
            <person name="Dalin E."/>
            <person name="Tice H."/>
            <person name="Bruce D."/>
            <person name="Goodwin L."/>
            <person name="Pitluck S."/>
            <person name="Larimer F.W."/>
            <person name="Land M.L."/>
            <person name="Hauser L."/>
            <person name="Sangwan P."/>
            <person name="de Vos W.M."/>
            <person name="Janssen P.H."/>
            <person name="Smidt H."/>
        </authorList>
    </citation>
    <scope>NUCLEOTIDE SEQUENCE [LARGE SCALE GENOMIC DNA]</scope>
    <source>
        <strain evidence="2 3">Ellin428</strain>
    </source>
</reference>
<feature type="signal peptide" evidence="1">
    <location>
        <begin position="1"/>
        <end position="21"/>
    </location>
</feature>
<protein>
    <submittedName>
        <fullName evidence="2">Uncharacterized protein</fullName>
    </submittedName>
</protein>
<proteinExistence type="predicted"/>
<evidence type="ECO:0000313" key="3">
    <source>
        <dbReference type="Proteomes" id="UP000005824"/>
    </source>
</evidence>
<dbReference type="Pfam" id="PF00657">
    <property type="entry name" value="Lipase_GDSL"/>
    <property type="match status" value="1"/>
</dbReference>
<gene>
    <name evidence="2" type="ORF">CfE428DRAFT_1858</name>
</gene>
<dbReference type="InterPro" id="IPR001087">
    <property type="entry name" value="GDSL"/>
</dbReference>
<keyword evidence="3" id="KW-1185">Reference proteome</keyword>
<dbReference type="eggNOG" id="ENOG502Z9EQ">
    <property type="taxonomic scope" value="Bacteria"/>
</dbReference>
<comment type="caution">
    <text evidence="2">The sequence shown here is derived from an EMBL/GenBank/DDBJ whole genome shotgun (WGS) entry which is preliminary data.</text>
</comment>
<evidence type="ECO:0000256" key="1">
    <source>
        <dbReference type="SAM" id="SignalP"/>
    </source>
</evidence>
<dbReference type="EMBL" id="ABVL01000004">
    <property type="protein sequence ID" value="EDY20661.1"/>
    <property type="molecule type" value="Genomic_DNA"/>
</dbReference>
<dbReference type="SUPFAM" id="SSF52266">
    <property type="entry name" value="SGNH hydrolase"/>
    <property type="match status" value="1"/>
</dbReference>
<organism evidence="2 3">
    <name type="scientific">Chthoniobacter flavus Ellin428</name>
    <dbReference type="NCBI Taxonomy" id="497964"/>
    <lineage>
        <taxon>Bacteria</taxon>
        <taxon>Pseudomonadati</taxon>
        <taxon>Verrucomicrobiota</taxon>
        <taxon>Spartobacteria</taxon>
        <taxon>Chthoniobacterales</taxon>
        <taxon>Chthoniobacteraceae</taxon>
        <taxon>Chthoniobacter</taxon>
    </lineage>
</organism>
<feature type="chain" id="PRO_5002800321" evidence="1">
    <location>
        <begin position="22"/>
        <end position="378"/>
    </location>
</feature>
<dbReference type="PANTHER" id="PTHR30383:SF5">
    <property type="entry name" value="SGNH HYDROLASE-TYPE ESTERASE DOMAIN-CONTAINING PROTEIN"/>
    <property type="match status" value="1"/>
</dbReference>
<dbReference type="InterPro" id="IPR036514">
    <property type="entry name" value="SGNH_hydro_sf"/>
</dbReference>
<dbReference type="Gene3D" id="3.40.50.1110">
    <property type="entry name" value="SGNH hydrolase"/>
    <property type="match status" value="1"/>
</dbReference>
<dbReference type="InterPro" id="IPR051532">
    <property type="entry name" value="Ester_Hydrolysis_Enzymes"/>
</dbReference>
<dbReference type="AlphaFoldDB" id="B4CYX0"/>
<dbReference type="PANTHER" id="PTHR30383">
    <property type="entry name" value="THIOESTERASE 1/PROTEASE 1/LYSOPHOSPHOLIPASE L1"/>
    <property type="match status" value="1"/>
</dbReference>
<keyword evidence="1" id="KW-0732">Signal</keyword>
<dbReference type="GO" id="GO:0004622">
    <property type="term" value="F:phosphatidylcholine lysophospholipase activity"/>
    <property type="evidence" value="ECO:0007669"/>
    <property type="project" value="TreeGrafter"/>
</dbReference>
<sequence length="378" mass="41732" precursor="true">MNFASLLRLLFLGLFAVSLRAETTPLQLTLPPTWYGVPGVPISLYYDNVVLTEHPEAYHFEVKCDIGTAEAKRWTVTPADKDVGDHAMEVVVKDASGKVLEHAKTTLHVSPKNAGAGRELKLLIVGDSLTAATAYPNEIARLLSTEGNPKWTMLSDNKPASAAPGVAHEGYGGWTWAAFLRKYEPKPERTPDGKGWKTRGSPFVYLGADGKPALDIPRYFKEVCGGQSPDVVTFLLGINDCFHTDPEDEKAVETTIKTTLDNADQLLAAFRAASPRTVFAVGLTTPPNSREEGFEANYHGKYHRWGWKRIQHRLVQRMLERLENRQAEGIYLVPTELNLDAVDGYPVNNGVHPNGVGYAQIGTSFYAWLKMWLASSAH</sequence>
<evidence type="ECO:0000313" key="2">
    <source>
        <dbReference type="EMBL" id="EDY20661.1"/>
    </source>
</evidence>
<name>B4CYX0_9BACT</name>